<reference evidence="2 3" key="1">
    <citation type="submission" date="2019-07" db="EMBL/GenBank/DDBJ databases">
        <title>WGS assembly of Gossypium mustelinum.</title>
        <authorList>
            <person name="Chen Z.J."/>
            <person name="Sreedasyam A."/>
            <person name="Ando A."/>
            <person name="Song Q."/>
            <person name="De L."/>
            <person name="Hulse-Kemp A."/>
            <person name="Ding M."/>
            <person name="Ye W."/>
            <person name="Kirkbride R."/>
            <person name="Jenkins J."/>
            <person name="Plott C."/>
            <person name="Lovell J."/>
            <person name="Lin Y.-M."/>
            <person name="Vaughn R."/>
            <person name="Liu B."/>
            <person name="Li W."/>
            <person name="Simpson S."/>
            <person name="Scheffler B."/>
            <person name="Saski C."/>
            <person name="Grover C."/>
            <person name="Hu G."/>
            <person name="Conover J."/>
            <person name="Carlson J."/>
            <person name="Shu S."/>
            <person name="Boston L."/>
            <person name="Williams M."/>
            <person name="Peterson D."/>
            <person name="Mcgee K."/>
            <person name="Jones D."/>
            <person name="Wendel J."/>
            <person name="Stelly D."/>
            <person name="Grimwood J."/>
            <person name="Schmutz J."/>
        </authorList>
    </citation>
    <scope>NUCLEOTIDE SEQUENCE [LARGE SCALE GENOMIC DNA]</scope>
    <source>
        <strain evidence="2">1408120.09</strain>
    </source>
</reference>
<dbReference type="InterPro" id="IPR036291">
    <property type="entry name" value="NAD(P)-bd_dom_sf"/>
</dbReference>
<protein>
    <submittedName>
        <fullName evidence="2">Uncharacterized protein</fullName>
    </submittedName>
</protein>
<dbReference type="Proteomes" id="UP000323597">
    <property type="component" value="Chromosome A11"/>
</dbReference>
<dbReference type="Pfam" id="PF13561">
    <property type="entry name" value="adh_short_C2"/>
    <property type="match status" value="1"/>
</dbReference>
<dbReference type="PANTHER" id="PTHR42820:SF21">
    <property type="entry name" value="SHORT-CHAIN DEHYDROGENASE REDUCTASE 3B-LIKE"/>
    <property type="match status" value="1"/>
</dbReference>
<evidence type="ECO:0000313" key="2">
    <source>
        <dbReference type="EMBL" id="TYJ07865.1"/>
    </source>
</evidence>
<dbReference type="SUPFAM" id="SSF51735">
    <property type="entry name" value="NAD(P)-binding Rossmann-fold domains"/>
    <property type="match status" value="1"/>
</dbReference>
<dbReference type="AlphaFoldDB" id="A0A5D2X1D0"/>
<keyword evidence="3" id="KW-1185">Reference proteome</keyword>
<gene>
    <name evidence="2" type="ORF">E1A91_A11G036000v1</name>
</gene>
<name>A0A5D2X1D0_GOSMU</name>
<dbReference type="PRINTS" id="PR00080">
    <property type="entry name" value="SDRFAMILY"/>
</dbReference>
<dbReference type="EMBL" id="CM017646">
    <property type="protein sequence ID" value="TYJ07865.1"/>
    <property type="molecule type" value="Genomic_DNA"/>
</dbReference>
<comment type="similarity">
    <text evidence="1">Belongs to the short-chain dehydrogenases/reductases (SDR) family.</text>
</comment>
<evidence type="ECO:0000313" key="3">
    <source>
        <dbReference type="Proteomes" id="UP000323597"/>
    </source>
</evidence>
<dbReference type="InterPro" id="IPR002347">
    <property type="entry name" value="SDR_fam"/>
</dbReference>
<dbReference type="FunFam" id="3.40.50.720:FF:000084">
    <property type="entry name" value="Short-chain dehydrogenase reductase"/>
    <property type="match status" value="1"/>
</dbReference>
<sequence>METCNVVPKKTWTRLYGPCLTLNQDPTTIITGGASGIGEAAAYHFAAHGAQMIVIADIQDELGQKVVESIGSHKCSFMHCDVTDEEQVKNSVQSTVQNYGRLDIMFSNAGIFSSSTQNVLELDLAQFDRLFNINVRGMAACVKHAARAMVELNVRGSIVCTTSIAASAAGEMNTDYFITKHAVLGLMRSASKQLGVHGIRVNSVSPFAVGTPLLCRYLGKEVEEVEQTYEPYTRLKGVVLKTKHVADAVLFLASQDSELITGHDLVVDAGYHLVY</sequence>
<evidence type="ECO:0000256" key="1">
    <source>
        <dbReference type="ARBA" id="ARBA00006484"/>
    </source>
</evidence>
<accession>A0A5D2X1D0</accession>
<dbReference type="Gene3D" id="3.40.50.720">
    <property type="entry name" value="NAD(P)-binding Rossmann-like Domain"/>
    <property type="match status" value="1"/>
</dbReference>
<dbReference type="PANTHER" id="PTHR42820">
    <property type="entry name" value="SHORT-CHAIN DEHYDROGENASE REDUCTASE"/>
    <property type="match status" value="1"/>
</dbReference>
<proteinExistence type="inferred from homology"/>
<dbReference type="PRINTS" id="PR00081">
    <property type="entry name" value="GDHRDH"/>
</dbReference>
<organism evidence="2 3">
    <name type="scientific">Gossypium mustelinum</name>
    <name type="common">Cotton</name>
    <name type="synonym">Gossypium caicoense</name>
    <dbReference type="NCBI Taxonomy" id="34275"/>
    <lineage>
        <taxon>Eukaryota</taxon>
        <taxon>Viridiplantae</taxon>
        <taxon>Streptophyta</taxon>
        <taxon>Embryophyta</taxon>
        <taxon>Tracheophyta</taxon>
        <taxon>Spermatophyta</taxon>
        <taxon>Magnoliopsida</taxon>
        <taxon>eudicotyledons</taxon>
        <taxon>Gunneridae</taxon>
        <taxon>Pentapetalae</taxon>
        <taxon>rosids</taxon>
        <taxon>malvids</taxon>
        <taxon>Malvales</taxon>
        <taxon>Malvaceae</taxon>
        <taxon>Malvoideae</taxon>
        <taxon>Gossypium</taxon>
    </lineage>
</organism>